<comment type="caution">
    <text evidence="2">The sequence shown here is derived from an EMBL/GenBank/DDBJ whole genome shotgun (WGS) entry which is preliminary data.</text>
</comment>
<protein>
    <submittedName>
        <fullName evidence="2">Class I SAM-dependent methyltransferase</fullName>
    </submittedName>
</protein>
<gene>
    <name evidence="2" type="ORF">D1614_07035</name>
</gene>
<dbReference type="InterPro" id="IPR029063">
    <property type="entry name" value="SAM-dependent_MTases_sf"/>
</dbReference>
<organism evidence="2 3">
    <name type="scientific">Maribellus luteus</name>
    <dbReference type="NCBI Taxonomy" id="2305463"/>
    <lineage>
        <taxon>Bacteria</taxon>
        <taxon>Pseudomonadati</taxon>
        <taxon>Bacteroidota</taxon>
        <taxon>Bacteroidia</taxon>
        <taxon>Marinilabiliales</taxon>
        <taxon>Prolixibacteraceae</taxon>
        <taxon>Maribellus</taxon>
    </lineage>
</organism>
<evidence type="ECO:0000313" key="2">
    <source>
        <dbReference type="EMBL" id="RIJ49294.1"/>
    </source>
</evidence>
<dbReference type="SUPFAM" id="SSF53335">
    <property type="entry name" value="S-adenosyl-L-methionine-dependent methyltransferases"/>
    <property type="match status" value="1"/>
</dbReference>
<reference evidence="2 3" key="1">
    <citation type="submission" date="2018-08" db="EMBL/GenBank/DDBJ databases">
        <title>Pallidiluteibacterium maritimus gen. nov., sp. nov., isolated from coastal sediment.</title>
        <authorList>
            <person name="Zhou L.Y."/>
        </authorList>
    </citation>
    <scope>NUCLEOTIDE SEQUENCE [LARGE SCALE GENOMIC DNA]</scope>
    <source>
        <strain evidence="2 3">XSD2</strain>
    </source>
</reference>
<dbReference type="EMBL" id="QWGR01000003">
    <property type="protein sequence ID" value="RIJ49294.1"/>
    <property type="molecule type" value="Genomic_DNA"/>
</dbReference>
<accession>A0A399T316</accession>
<dbReference type="InterPro" id="IPR025714">
    <property type="entry name" value="Methyltranfer_dom"/>
</dbReference>
<dbReference type="AlphaFoldDB" id="A0A399T316"/>
<dbReference type="Pfam" id="PF13847">
    <property type="entry name" value="Methyltransf_31"/>
    <property type="match status" value="1"/>
</dbReference>
<dbReference type="GO" id="GO:0008168">
    <property type="term" value="F:methyltransferase activity"/>
    <property type="evidence" value="ECO:0007669"/>
    <property type="project" value="UniProtKB-KW"/>
</dbReference>
<keyword evidence="2" id="KW-0489">Methyltransferase</keyword>
<keyword evidence="3" id="KW-1185">Reference proteome</keyword>
<dbReference type="Gene3D" id="3.40.50.150">
    <property type="entry name" value="Vaccinia Virus protein VP39"/>
    <property type="match status" value="1"/>
</dbReference>
<name>A0A399T316_9BACT</name>
<dbReference type="RefSeq" id="WP_119437181.1">
    <property type="nucleotide sequence ID" value="NZ_QWGR01000003.1"/>
</dbReference>
<feature type="domain" description="Methyltransferase" evidence="1">
    <location>
        <begin position="28"/>
        <end position="126"/>
    </location>
</feature>
<keyword evidence="2" id="KW-0808">Transferase</keyword>
<proteinExistence type="predicted"/>
<dbReference type="GO" id="GO:0032259">
    <property type="term" value="P:methylation"/>
    <property type="evidence" value="ECO:0007669"/>
    <property type="project" value="UniProtKB-KW"/>
</dbReference>
<evidence type="ECO:0000259" key="1">
    <source>
        <dbReference type="Pfam" id="PF13847"/>
    </source>
</evidence>
<dbReference type="PANTHER" id="PTHR43861">
    <property type="entry name" value="TRANS-ACONITATE 2-METHYLTRANSFERASE-RELATED"/>
    <property type="match status" value="1"/>
</dbReference>
<dbReference type="CDD" id="cd02440">
    <property type="entry name" value="AdoMet_MTases"/>
    <property type="match status" value="1"/>
</dbReference>
<sequence>MVESGIFYSTLLDPLLQSLRRSVAAHINQGDRIIDIACGTGAQLFELADWAGSLTGVDLSESMIRYAIKAAQKRKVPNAGFYVGDATDLSGFYGQRFDVAILSLALHQFDPGLRGAVLSEIQKVADRIVVLDYAVPLPRNYMGVASRVAEFMAGRNHNGNFRSYTEAGGLMSILPENGFLIQNIETVGKGAFQVVVAQRSADN</sequence>
<dbReference type="Proteomes" id="UP000265926">
    <property type="component" value="Unassembled WGS sequence"/>
</dbReference>
<evidence type="ECO:0000313" key="3">
    <source>
        <dbReference type="Proteomes" id="UP000265926"/>
    </source>
</evidence>
<dbReference type="PANTHER" id="PTHR43861:SF1">
    <property type="entry name" value="TRANS-ACONITATE 2-METHYLTRANSFERASE"/>
    <property type="match status" value="1"/>
</dbReference>
<dbReference type="OrthoDB" id="9811589at2"/>